<evidence type="ECO:0000256" key="6">
    <source>
        <dbReference type="SAM" id="Phobius"/>
    </source>
</evidence>
<dbReference type="PATRIC" id="fig|1514904.3.peg.2152"/>
<dbReference type="PANTHER" id="PTHR30213:SF0">
    <property type="entry name" value="UPF0761 MEMBRANE PROTEIN YIHY"/>
    <property type="match status" value="1"/>
</dbReference>
<keyword evidence="5 6" id="KW-0472">Membrane</keyword>
<dbReference type="EMBL" id="JXMU01000027">
    <property type="protein sequence ID" value="KPB00229.1"/>
    <property type="molecule type" value="Genomic_DNA"/>
</dbReference>
<keyword evidence="2" id="KW-1003">Cell membrane</keyword>
<dbReference type="NCBIfam" id="TIGR00765">
    <property type="entry name" value="yihY_not_rbn"/>
    <property type="match status" value="1"/>
</dbReference>
<evidence type="ECO:0000313" key="8">
    <source>
        <dbReference type="Proteomes" id="UP000038011"/>
    </source>
</evidence>
<keyword evidence="8" id="KW-1185">Reference proteome</keyword>
<dbReference type="AlphaFoldDB" id="A0A0M9GLG6"/>
<protein>
    <submittedName>
        <fullName evidence="7">Ribonuclease BN</fullName>
    </submittedName>
</protein>
<keyword evidence="4 6" id="KW-1133">Transmembrane helix</keyword>
<comment type="subcellular location">
    <subcellularLocation>
        <location evidence="1">Cell membrane</location>
        <topology evidence="1">Multi-pass membrane protein</topology>
    </subcellularLocation>
</comment>
<sequence>MKSSIIKIKRIVVDAVKNFNDSDGWALASHVALSTILALFPFLIFATALATFLGADQFSETAIELIFDTWPASIAEPLAKEVHNVLTVQRGGLLTLSAIAAAFFASNGVEALRVALNRAYRVTETRNYFLLRLQSISMVLAATVGMLIISFLLILAPLLVTFAEELVGFLPWTKQVSLPSGFLRFGVVLLLIMTGVTIAHKWLPNRKRRIKSLAPGIIFTMITWTLAGYSFALYLDSFANYASTYAGLASIMIALVFLYILAAIFIFGGQINAATLYLKNHPPRPKHQRNG</sequence>
<reference evidence="7 8" key="1">
    <citation type="submission" date="2015-01" db="EMBL/GenBank/DDBJ databases">
        <title>Ahrensia donghaiensis sp. nov., a novel dimethylsulphoniopropionate-cleavage bacterium isolated from seawater and emended descriptions of the genus Ahrensia and Ahrensia kielensis.</title>
        <authorList>
            <person name="Liu J."/>
        </authorList>
    </citation>
    <scope>NUCLEOTIDE SEQUENCE [LARGE SCALE GENOMIC DNA]</scope>
    <source>
        <strain evidence="7 8">LZD062</strain>
    </source>
</reference>
<keyword evidence="3 6" id="KW-0812">Transmembrane</keyword>
<dbReference type="GO" id="GO:0005886">
    <property type="term" value="C:plasma membrane"/>
    <property type="evidence" value="ECO:0007669"/>
    <property type="project" value="UniProtKB-SubCell"/>
</dbReference>
<evidence type="ECO:0000256" key="3">
    <source>
        <dbReference type="ARBA" id="ARBA00022692"/>
    </source>
</evidence>
<feature type="transmembrane region" description="Helical" evidence="6">
    <location>
        <begin position="182"/>
        <end position="200"/>
    </location>
</feature>
<feature type="transmembrane region" description="Helical" evidence="6">
    <location>
        <begin position="31"/>
        <end position="55"/>
    </location>
</feature>
<dbReference type="PIRSF" id="PIRSF035875">
    <property type="entry name" value="RNase_BN"/>
    <property type="match status" value="1"/>
</dbReference>
<evidence type="ECO:0000313" key="7">
    <source>
        <dbReference type="EMBL" id="KPB00229.1"/>
    </source>
</evidence>
<evidence type="ECO:0000256" key="2">
    <source>
        <dbReference type="ARBA" id="ARBA00022475"/>
    </source>
</evidence>
<accession>A0A0M9GLG6</accession>
<gene>
    <name evidence="7" type="ORF">SU32_15045</name>
</gene>
<dbReference type="STRING" id="1514904.SU32_15045"/>
<dbReference type="InterPro" id="IPR017039">
    <property type="entry name" value="Virul_fac_BrkB"/>
</dbReference>
<evidence type="ECO:0000256" key="1">
    <source>
        <dbReference type="ARBA" id="ARBA00004651"/>
    </source>
</evidence>
<feature type="transmembrane region" description="Helical" evidence="6">
    <location>
        <begin position="93"/>
        <end position="116"/>
    </location>
</feature>
<feature type="transmembrane region" description="Helical" evidence="6">
    <location>
        <begin position="137"/>
        <end position="162"/>
    </location>
</feature>
<dbReference type="Pfam" id="PF03631">
    <property type="entry name" value="Virul_fac_BrkB"/>
    <property type="match status" value="1"/>
</dbReference>
<feature type="transmembrane region" description="Helical" evidence="6">
    <location>
        <begin position="247"/>
        <end position="278"/>
    </location>
</feature>
<dbReference type="PANTHER" id="PTHR30213">
    <property type="entry name" value="INNER MEMBRANE PROTEIN YHJD"/>
    <property type="match status" value="1"/>
</dbReference>
<evidence type="ECO:0000256" key="5">
    <source>
        <dbReference type="ARBA" id="ARBA00023136"/>
    </source>
</evidence>
<dbReference type="OrthoDB" id="7163777at2"/>
<proteinExistence type="predicted"/>
<feature type="transmembrane region" description="Helical" evidence="6">
    <location>
        <begin position="212"/>
        <end position="235"/>
    </location>
</feature>
<comment type="caution">
    <text evidence="7">The sequence shown here is derived from an EMBL/GenBank/DDBJ whole genome shotgun (WGS) entry which is preliminary data.</text>
</comment>
<evidence type="ECO:0000256" key="4">
    <source>
        <dbReference type="ARBA" id="ARBA00022989"/>
    </source>
</evidence>
<dbReference type="RefSeq" id="WP_054000199.1">
    <property type="nucleotide sequence ID" value="NZ_JXMU01000027.1"/>
</dbReference>
<organism evidence="7 8">
    <name type="scientific">Ahrensia marina</name>
    <dbReference type="NCBI Taxonomy" id="1514904"/>
    <lineage>
        <taxon>Bacteria</taxon>
        <taxon>Pseudomonadati</taxon>
        <taxon>Pseudomonadota</taxon>
        <taxon>Alphaproteobacteria</taxon>
        <taxon>Hyphomicrobiales</taxon>
        <taxon>Ahrensiaceae</taxon>
        <taxon>Ahrensia</taxon>
    </lineage>
</organism>
<dbReference type="Proteomes" id="UP000038011">
    <property type="component" value="Unassembled WGS sequence"/>
</dbReference>
<name>A0A0M9GLG6_9HYPH</name>